<organism evidence="4 5">
    <name type="scientific">Celeribacter indicus</name>
    <dbReference type="NCBI Taxonomy" id="1208324"/>
    <lineage>
        <taxon>Bacteria</taxon>
        <taxon>Pseudomonadati</taxon>
        <taxon>Pseudomonadota</taxon>
        <taxon>Alphaproteobacteria</taxon>
        <taxon>Rhodobacterales</taxon>
        <taxon>Roseobacteraceae</taxon>
        <taxon>Celeribacter</taxon>
    </lineage>
</organism>
<gene>
    <name evidence="4" type="ORF">P73_0186</name>
</gene>
<name>A0A0B5DVW7_9RHOB</name>
<keyword evidence="5" id="KW-1185">Reference proteome</keyword>
<evidence type="ECO:0000256" key="2">
    <source>
        <dbReference type="PROSITE-ProRule" id="PRU00335"/>
    </source>
</evidence>
<feature type="domain" description="HTH tetR-type" evidence="3">
    <location>
        <begin position="13"/>
        <end position="73"/>
    </location>
</feature>
<dbReference type="RefSeq" id="WP_052452971.1">
    <property type="nucleotide sequence ID" value="NZ_CP004393.1"/>
</dbReference>
<protein>
    <submittedName>
        <fullName evidence="4">TetR family transcriptional regulator</fullName>
    </submittedName>
</protein>
<accession>A0A0B5DVW7</accession>
<dbReference type="InterPro" id="IPR009057">
    <property type="entry name" value="Homeodomain-like_sf"/>
</dbReference>
<dbReference type="InterPro" id="IPR001647">
    <property type="entry name" value="HTH_TetR"/>
</dbReference>
<dbReference type="PROSITE" id="PS50977">
    <property type="entry name" value="HTH_TETR_2"/>
    <property type="match status" value="1"/>
</dbReference>
<dbReference type="EMBL" id="CP004393">
    <property type="protein sequence ID" value="AJE44901.1"/>
    <property type="molecule type" value="Genomic_DNA"/>
</dbReference>
<evidence type="ECO:0000313" key="5">
    <source>
        <dbReference type="Proteomes" id="UP000031521"/>
    </source>
</evidence>
<dbReference type="Pfam" id="PF17940">
    <property type="entry name" value="TetR_C_31"/>
    <property type="match status" value="1"/>
</dbReference>
<proteinExistence type="predicted"/>
<dbReference type="Gene3D" id="1.10.357.10">
    <property type="entry name" value="Tetracycline Repressor, domain 2"/>
    <property type="match status" value="1"/>
</dbReference>
<dbReference type="InterPro" id="IPR036271">
    <property type="entry name" value="Tet_transcr_reg_TetR-rel_C_sf"/>
</dbReference>
<dbReference type="GO" id="GO:0003677">
    <property type="term" value="F:DNA binding"/>
    <property type="evidence" value="ECO:0007669"/>
    <property type="project" value="UniProtKB-UniRule"/>
</dbReference>
<dbReference type="OrthoDB" id="7506349at2"/>
<feature type="DNA-binding region" description="H-T-H motif" evidence="2">
    <location>
        <begin position="36"/>
        <end position="55"/>
    </location>
</feature>
<dbReference type="InterPro" id="IPR041583">
    <property type="entry name" value="TetR_C_31"/>
</dbReference>
<dbReference type="Proteomes" id="UP000031521">
    <property type="component" value="Chromosome"/>
</dbReference>
<evidence type="ECO:0000313" key="4">
    <source>
        <dbReference type="EMBL" id="AJE44901.1"/>
    </source>
</evidence>
<dbReference type="KEGG" id="cid:P73_0186"/>
<sequence>MSDQGADGKRDQNTRATQIGDAAIEVLAAHGSRGLTHRAVDRHLDWPEGTTSRYFRTRDALMTAVVQRLIDVEVAHISSWQKQATVGEAMSRTRIVEVLAKAFRDWIAGDTRQIARYELSLEGLRRPAVHEAILTGRRKLNGIVEQALRAADFPNPPMQATLIVSGLDGLCHDHLLHPEIAVDPDEVEGILLRWLDAEHGAPESASAPDT</sequence>
<dbReference type="HOGENOM" id="CLU_069356_21_0_5"/>
<dbReference type="SUPFAM" id="SSF46689">
    <property type="entry name" value="Homeodomain-like"/>
    <property type="match status" value="1"/>
</dbReference>
<keyword evidence="1 2" id="KW-0238">DNA-binding</keyword>
<evidence type="ECO:0000259" key="3">
    <source>
        <dbReference type="PROSITE" id="PS50977"/>
    </source>
</evidence>
<evidence type="ECO:0000256" key="1">
    <source>
        <dbReference type="ARBA" id="ARBA00023125"/>
    </source>
</evidence>
<reference evidence="4 5" key="1">
    <citation type="journal article" date="2014" name="Int. J. Syst. Evol. Microbiol.">
        <title>Celeribacter indicus sp. nov., a polycyclic aromatic hydrocarbon-degrading bacterium from deep-sea sediment and reclassification of Huaishuia halophila as Celeribacter halophilus comb. nov.</title>
        <authorList>
            <person name="Lai Q."/>
            <person name="Cao J."/>
            <person name="Yuan J."/>
            <person name="Li F."/>
            <person name="Shao Z."/>
        </authorList>
    </citation>
    <scope>NUCLEOTIDE SEQUENCE [LARGE SCALE GENOMIC DNA]</scope>
    <source>
        <strain evidence="4">P73</strain>
    </source>
</reference>
<dbReference type="SUPFAM" id="SSF48498">
    <property type="entry name" value="Tetracyclin repressor-like, C-terminal domain"/>
    <property type="match status" value="1"/>
</dbReference>
<dbReference type="AlphaFoldDB" id="A0A0B5DVW7"/>
<dbReference type="STRING" id="1208324.P73_0186"/>